<keyword evidence="4 9" id="KW-0808">Transferase</keyword>
<dbReference type="Gene3D" id="3.30.565.10">
    <property type="entry name" value="Histidine kinase-like ATPase, C-terminal domain"/>
    <property type="match status" value="1"/>
</dbReference>
<gene>
    <name evidence="9" type="ORF">ACFQ2I_18985</name>
</gene>
<dbReference type="Gene3D" id="6.10.340.10">
    <property type="match status" value="1"/>
</dbReference>
<keyword evidence="10" id="KW-1185">Reference proteome</keyword>
<dbReference type="PANTHER" id="PTHR34220:SF7">
    <property type="entry name" value="SENSOR HISTIDINE KINASE YPDA"/>
    <property type="match status" value="1"/>
</dbReference>
<evidence type="ECO:0000256" key="4">
    <source>
        <dbReference type="ARBA" id="ARBA00022679"/>
    </source>
</evidence>
<keyword evidence="2" id="KW-1003">Cell membrane</keyword>
<dbReference type="SUPFAM" id="SSF55874">
    <property type="entry name" value="ATPase domain of HSP90 chaperone/DNA topoisomerase II/histidine kinase"/>
    <property type="match status" value="1"/>
</dbReference>
<dbReference type="InterPro" id="IPR010559">
    <property type="entry name" value="Sig_transdc_His_kin_internal"/>
</dbReference>
<evidence type="ECO:0000313" key="10">
    <source>
        <dbReference type="Proteomes" id="UP001596989"/>
    </source>
</evidence>
<evidence type="ECO:0000256" key="1">
    <source>
        <dbReference type="ARBA" id="ARBA00004651"/>
    </source>
</evidence>
<feature type="domain" description="HAMP" evidence="8">
    <location>
        <begin position="313"/>
        <end position="365"/>
    </location>
</feature>
<evidence type="ECO:0000256" key="7">
    <source>
        <dbReference type="SAM" id="Phobius"/>
    </source>
</evidence>
<proteinExistence type="predicted"/>
<evidence type="ECO:0000256" key="6">
    <source>
        <dbReference type="ARBA" id="ARBA00023136"/>
    </source>
</evidence>
<dbReference type="PANTHER" id="PTHR34220">
    <property type="entry name" value="SENSOR HISTIDINE KINASE YPDA"/>
    <property type="match status" value="1"/>
</dbReference>
<name>A0ABW3HV82_9BACL</name>
<dbReference type="InterPro" id="IPR050640">
    <property type="entry name" value="Bact_2-comp_sensor_kinase"/>
</dbReference>
<reference evidence="10" key="1">
    <citation type="journal article" date="2019" name="Int. J. Syst. Evol. Microbiol.">
        <title>The Global Catalogue of Microorganisms (GCM) 10K type strain sequencing project: providing services to taxonomists for standard genome sequencing and annotation.</title>
        <authorList>
            <consortium name="The Broad Institute Genomics Platform"/>
            <consortium name="The Broad Institute Genome Sequencing Center for Infectious Disease"/>
            <person name="Wu L."/>
            <person name="Ma J."/>
        </authorList>
    </citation>
    <scope>NUCLEOTIDE SEQUENCE [LARGE SCALE GENOMIC DNA]</scope>
    <source>
        <strain evidence="10">CCUG 59129</strain>
    </source>
</reference>
<dbReference type="Pfam" id="PF02518">
    <property type="entry name" value="HATPase_c"/>
    <property type="match status" value="1"/>
</dbReference>
<sequence>MSIRTKLFLTNSAVVILLLASLTFLMESHGRKSMLKKMMENTGYSLSQLTENVDKLLGSYEQLADFLYMEDLLQDRLMHQYDSFPDAHRDYFDHVLPLLTALRSSKDIASLKLYTDNASFHIGDVRPLSELPSLADEARCSRRSGAVSDKRWSVLADGDGELLLRLTQRLNHLYFDACQFAVIDTEADIVADLIRKENDKTNFVVYLPDGSIVLDNFRSGDPAAGDRGSAEGYWFYPELLSAEGDRVVYRDEQAYLLAHRTIDSRNSVRGIGVVSLVPLDELEAETKEIRSMAVILFLAALSVFVVANILISTGLTRRLTELSLRLRRTNMDNLQPIPRIKGNDEVSQLGHMFNGMVQRMQRLLREVYDSELGRKELELKTKESELYALQTQINPHYLFNTLNAIRGNLLENGDRANAEIVNLLARSFRNVLGKGGGLVTLAEELDIVETYLKIQSFRFSDRLNYRIEVPKPLHRVKVPKLALQTLVENAIIHGLEPKEDGTTIAIRSVINDQGELHVIVEDDGLGIPPERLQEVRSGLNDAGQSLAAKHIGLRNVHQRLKISLGEPYGILIESEVGRGTRLIMVLPLQDFV</sequence>
<dbReference type="InterPro" id="IPR036890">
    <property type="entry name" value="HATPase_C_sf"/>
</dbReference>
<evidence type="ECO:0000313" key="9">
    <source>
        <dbReference type="EMBL" id="MFD0961442.1"/>
    </source>
</evidence>
<dbReference type="InterPro" id="IPR003594">
    <property type="entry name" value="HATPase_dom"/>
</dbReference>
<dbReference type="EMBL" id="JBHTJZ010000036">
    <property type="protein sequence ID" value="MFD0961442.1"/>
    <property type="molecule type" value="Genomic_DNA"/>
</dbReference>
<dbReference type="Pfam" id="PF06580">
    <property type="entry name" value="His_kinase"/>
    <property type="match status" value="1"/>
</dbReference>
<feature type="transmembrane region" description="Helical" evidence="7">
    <location>
        <begin position="292"/>
        <end position="315"/>
    </location>
</feature>
<dbReference type="PROSITE" id="PS50885">
    <property type="entry name" value="HAMP"/>
    <property type="match status" value="1"/>
</dbReference>
<dbReference type="RefSeq" id="WP_377567020.1">
    <property type="nucleotide sequence ID" value="NZ_JBHTJZ010000036.1"/>
</dbReference>
<dbReference type="SMART" id="SM00304">
    <property type="entry name" value="HAMP"/>
    <property type="match status" value="1"/>
</dbReference>
<dbReference type="GO" id="GO:0004673">
    <property type="term" value="F:protein histidine kinase activity"/>
    <property type="evidence" value="ECO:0007669"/>
    <property type="project" value="UniProtKB-EC"/>
</dbReference>
<dbReference type="InterPro" id="IPR003660">
    <property type="entry name" value="HAMP_dom"/>
</dbReference>
<dbReference type="Proteomes" id="UP001596989">
    <property type="component" value="Unassembled WGS sequence"/>
</dbReference>
<organism evidence="9 10">
    <name type="scientific">Paenibacillus chungangensis</name>
    <dbReference type="NCBI Taxonomy" id="696535"/>
    <lineage>
        <taxon>Bacteria</taxon>
        <taxon>Bacillati</taxon>
        <taxon>Bacillota</taxon>
        <taxon>Bacilli</taxon>
        <taxon>Bacillales</taxon>
        <taxon>Paenibacillaceae</taxon>
        <taxon>Paenibacillus</taxon>
    </lineage>
</organism>
<keyword evidence="5 9" id="KW-0418">Kinase</keyword>
<dbReference type="CDD" id="cd06225">
    <property type="entry name" value="HAMP"/>
    <property type="match status" value="1"/>
</dbReference>
<keyword evidence="7" id="KW-0812">Transmembrane</keyword>
<keyword evidence="6 7" id="KW-0472">Membrane</keyword>
<comment type="subcellular location">
    <subcellularLocation>
        <location evidence="1">Cell membrane</location>
        <topology evidence="1">Multi-pass membrane protein</topology>
    </subcellularLocation>
</comment>
<evidence type="ECO:0000256" key="2">
    <source>
        <dbReference type="ARBA" id="ARBA00022475"/>
    </source>
</evidence>
<keyword evidence="7" id="KW-1133">Transmembrane helix</keyword>
<accession>A0ABW3HV82</accession>
<comment type="caution">
    <text evidence="9">The sequence shown here is derived from an EMBL/GenBank/DDBJ whole genome shotgun (WGS) entry which is preliminary data.</text>
</comment>
<dbReference type="SMART" id="SM00387">
    <property type="entry name" value="HATPase_c"/>
    <property type="match status" value="1"/>
</dbReference>
<evidence type="ECO:0000256" key="3">
    <source>
        <dbReference type="ARBA" id="ARBA00022553"/>
    </source>
</evidence>
<protein>
    <submittedName>
        <fullName evidence="9">Sensor histidine kinase</fullName>
        <ecNumber evidence="9">2.7.13.3</ecNumber>
    </submittedName>
</protein>
<evidence type="ECO:0000259" key="8">
    <source>
        <dbReference type="PROSITE" id="PS50885"/>
    </source>
</evidence>
<keyword evidence="3" id="KW-0597">Phosphoprotein</keyword>
<evidence type="ECO:0000256" key="5">
    <source>
        <dbReference type="ARBA" id="ARBA00022777"/>
    </source>
</evidence>
<dbReference type="EC" id="2.7.13.3" evidence="9"/>